<dbReference type="Proteomes" id="UP000475117">
    <property type="component" value="Chromosome"/>
</dbReference>
<dbReference type="InterPro" id="IPR001787">
    <property type="entry name" value="Ribosomal_bL21"/>
</dbReference>
<dbReference type="NCBIfam" id="TIGR00061">
    <property type="entry name" value="L21"/>
    <property type="match status" value="1"/>
</dbReference>
<dbReference type="KEGG" id="soa:G3M56_013800"/>
<dbReference type="EMBL" id="CP066776">
    <property type="protein sequence ID" value="QQL44921.1"/>
    <property type="molecule type" value="Genomic_DNA"/>
</dbReference>
<evidence type="ECO:0000256" key="7">
    <source>
        <dbReference type="RuleBase" id="RU000562"/>
    </source>
</evidence>
<evidence type="ECO:0000256" key="1">
    <source>
        <dbReference type="ARBA" id="ARBA00008563"/>
    </source>
</evidence>
<dbReference type="GO" id="GO:0006412">
    <property type="term" value="P:translation"/>
    <property type="evidence" value="ECO:0007669"/>
    <property type="project" value="UniProtKB-UniRule"/>
</dbReference>
<keyword evidence="9" id="KW-1185">Reference proteome</keyword>
<dbReference type="InterPro" id="IPR036164">
    <property type="entry name" value="bL21-like_sf"/>
</dbReference>
<dbReference type="InterPro" id="IPR028909">
    <property type="entry name" value="bL21-like"/>
</dbReference>
<organism evidence="8 9">
    <name type="scientific">Sulfuriroseicoccus oceanibius</name>
    <dbReference type="NCBI Taxonomy" id="2707525"/>
    <lineage>
        <taxon>Bacteria</taxon>
        <taxon>Pseudomonadati</taxon>
        <taxon>Verrucomicrobiota</taxon>
        <taxon>Verrucomicrobiia</taxon>
        <taxon>Verrucomicrobiales</taxon>
        <taxon>Verrucomicrobiaceae</taxon>
        <taxon>Sulfuriroseicoccus</taxon>
    </lineage>
</organism>
<dbReference type="RefSeq" id="WP_164365339.1">
    <property type="nucleotide sequence ID" value="NZ_CP066776.1"/>
</dbReference>
<keyword evidence="4 6" id="KW-0689">Ribosomal protein</keyword>
<dbReference type="GO" id="GO:0005840">
    <property type="term" value="C:ribosome"/>
    <property type="evidence" value="ECO:0007669"/>
    <property type="project" value="UniProtKB-KW"/>
</dbReference>
<evidence type="ECO:0000256" key="3">
    <source>
        <dbReference type="ARBA" id="ARBA00022884"/>
    </source>
</evidence>
<dbReference type="AlphaFoldDB" id="A0A6B3LDI4"/>
<evidence type="ECO:0000256" key="2">
    <source>
        <dbReference type="ARBA" id="ARBA00022730"/>
    </source>
</evidence>
<gene>
    <name evidence="6 8" type="primary">rplU</name>
    <name evidence="8" type="ORF">G3M56_013800</name>
</gene>
<dbReference type="PANTHER" id="PTHR21349">
    <property type="entry name" value="50S RIBOSOMAL PROTEIN L21"/>
    <property type="match status" value="1"/>
</dbReference>
<dbReference type="GO" id="GO:0003735">
    <property type="term" value="F:structural constituent of ribosome"/>
    <property type="evidence" value="ECO:0007669"/>
    <property type="project" value="InterPro"/>
</dbReference>
<dbReference type="InterPro" id="IPR018258">
    <property type="entry name" value="Ribosomal_bL21_CS"/>
</dbReference>
<dbReference type="HAMAP" id="MF_01363">
    <property type="entry name" value="Ribosomal_bL21"/>
    <property type="match status" value="1"/>
</dbReference>
<comment type="function">
    <text evidence="6 7">This protein binds to 23S rRNA in the presence of protein L20.</text>
</comment>
<keyword evidence="2 6" id="KW-0699">rRNA-binding</keyword>
<proteinExistence type="inferred from homology"/>
<name>A0A6B3LDI4_9BACT</name>
<dbReference type="GO" id="GO:1990904">
    <property type="term" value="C:ribonucleoprotein complex"/>
    <property type="evidence" value="ECO:0007669"/>
    <property type="project" value="UniProtKB-KW"/>
</dbReference>
<keyword evidence="5 6" id="KW-0687">Ribonucleoprotein</keyword>
<dbReference type="GO" id="GO:0005737">
    <property type="term" value="C:cytoplasm"/>
    <property type="evidence" value="ECO:0007669"/>
    <property type="project" value="UniProtKB-ARBA"/>
</dbReference>
<dbReference type="PANTHER" id="PTHR21349:SF0">
    <property type="entry name" value="LARGE RIBOSOMAL SUBUNIT PROTEIN BL21M"/>
    <property type="match status" value="1"/>
</dbReference>
<comment type="similarity">
    <text evidence="1 6 7">Belongs to the bacterial ribosomal protein bL21 family.</text>
</comment>
<sequence length="100" mass="11196">MAYAIFKTGGKQYRVSEGDKINVEKLDLEVGAEASFDEVLYVDGKVGTPFVEGAKVTAEVVAQNRADKVIAFKFKRRKGYHKTKGHRRQITYIQIKSISA</sequence>
<dbReference type="Pfam" id="PF00829">
    <property type="entry name" value="Ribosomal_L21p"/>
    <property type="match status" value="1"/>
</dbReference>
<reference evidence="8 9" key="1">
    <citation type="submission" date="2020-12" db="EMBL/GenBank/DDBJ databases">
        <title>Sulforoseuscoccus oceanibium gen. nov., sp. nov., a representative of the phylum Verrucomicrobia with special cytoplasmic membrane, and proposal of Sulforoseuscoccusaceae fam. nov.</title>
        <authorList>
            <person name="Xi F."/>
        </authorList>
    </citation>
    <scope>NUCLEOTIDE SEQUENCE [LARGE SCALE GENOMIC DNA]</scope>
    <source>
        <strain evidence="8 9">T37</strain>
    </source>
</reference>
<keyword evidence="3 6" id="KW-0694">RNA-binding</keyword>
<accession>A0A6B3LDI4</accession>
<dbReference type="SUPFAM" id="SSF141091">
    <property type="entry name" value="L21p-like"/>
    <property type="match status" value="1"/>
</dbReference>
<evidence type="ECO:0000313" key="9">
    <source>
        <dbReference type="Proteomes" id="UP000475117"/>
    </source>
</evidence>
<comment type="subunit">
    <text evidence="6">Part of the 50S ribosomal subunit. Contacts protein L20.</text>
</comment>
<dbReference type="PROSITE" id="PS01169">
    <property type="entry name" value="RIBOSOMAL_L21"/>
    <property type="match status" value="1"/>
</dbReference>
<dbReference type="GO" id="GO:0019843">
    <property type="term" value="F:rRNA binding"/>
    <property type="evidence" value="ECO:0007669"/>
    <property type="project" value="UniProtKB-UniRule"/>
</dbReference>
<protein>
    <recommendedName>
        <fullName evidence="6">Large ribosomal subunit protein bL21</fullName>
    </recommendedName>
</protein>
<evidence type="ECO:0000256" key="5">
    <source>
        <dbReference type="ARBA" id="ARBA00023274"/>
    </source>
</evidence>
<evidence type="ECO:0000256" key="4">
    <source>
        <dbReference type="ARBA" id="ARBA00022980"/>
    </source>
</evidence>
<evidence type="ECO:0000256" key="6">
    <source>
        <dbReference type="HAMAP-Rule" id="MF_01363"/>
    </source>
</evidence>
<evidence type="ECO:0000313" key="8">
    <source>
        <dbReference type="EMBL" id="QQL44921.1"/>
    </source>
</evidence>